<comment type="caution">
    <text evidence="4">The sequence shown here is derived from an EMBL/GenBank/DDBJ whole genome shotgun (WGS) entry which is preliminary data.</text>
</comment>
<sequence>MDLRLHFDAEVQRLPGPWGHSRLCTFSASLLAHRVACLLIPMSSDHMDESTCTLLHRSIPDRLEEVPTKYNVTCERINFTHEQQRRLLAQHPIKSQDAAPSDLHNAKHTSLQPPGLANALGTNGMTNGFLDQTRQDQGLWEPYTDWLQSNGLVYWIVGYQRSGKSTLMRFLRGDKTVQARARLWASGSRLVKICFFLRQPTTYPDFLRELLYRAADGRPDMFPDLPDLPNLDAPELDDVFVDQFLGELATGGHGNFLIMIDGVEHLEDGGYRLSKMLSRLLRHTDSPGSSIKVCISTPYDSSLLCDAFGPSVLMENLTRFDLWRTISDELNENKEFSELCKFALPQAQEAIRLVVESAEGSFLYARLAAAWFVARLVKMKNISSWCQDSEAVKELFKHIPKTSEKMFKEMLDHEWPLGPSALTLFGLFGQAEREKEPLSPLVLSFAEEPYVEDMKPGVRAATSSEIDQRLDQLRRHLFIRCGGLVEAPDAAVDTHARHHKAVAEPKDTTLEAPHAVDGSLGQVRHHEVVGDWKDTMWKIIDEHSNLKPNLKPLHLQRDLRAAYLRRIKSLDTTQPTFFTTFRSLATACLKYSIKIEEPLRKETGPGENPNLKILVALNTDAESLLGMPQPPNAKFLKTSHSDPPPWSVKVQSNKDAYLTIHPHWTNVCEIVNYQPPSSFFDFALQHGLYSIVEHHLQQKASQTNGNGHLVQNHEGNGAVECPNGEQGRDDHRDFVSGRILPLTLIARTQHTTVNLQPISIKMARILFRYGADANDKQTAEPASTTAWQALLKAMAAEMPEETKKQNAGLTRAPKGAEQIRPQADGKAQPPSPEQVRADRKKREADQARRMRLAKLAVLFLESNADPYATVRKIASDSDDGGGGGGSGGSGGKKKDTKKDEYRVVRFVKSVGIHAYENVVAAANGVRGVPARLQRFRVRVRETRALTRDVDSQKLTVDEIVAAMPWKRKEQEQEEQEEHEGLEAAAAAEEDDTVAGDNIPLADVTNLLGQGENDDDGEEEQSLSAEESLSEEDAAQREKARAKKESDIWQTVMQTVQNKRREIETRDKKIKKKVLRERVLERAKLFAR</sequence>
<evidence type="ECO:0000256" key="1">
    <source>
        <dbReference type="ARBA" id="ARBA00022737"/>
    </source>
</evidence>
<feature type="domain" description="Nephrocystin 3-like N-terminal" evidence="3">
    <location>
        <begin position="142"/>
        <end position="296"/>
    </location>
</feature>
<name>A0ABR1NG17_9PEZI</name>
<gene>
    <name evidence="4" type="ORF">JOL62DRAFT_566321</name>
</gene>
<feature type="compositionally biased region" description="Basic and acidic residues" evidence="2">
    <location>
        <begin position="1033"/>
        <end position="1045"/>
    </location>
</feature>
<protein>
    <recommendedName>
        <fullName evidence="3">Nephrocystin 3-like N-terminal domain-containing protein</fullName>
    </recommendedName>
</protein>
<organism evidence="4 5">
    <name type="scientific">Phyllosticta paracitricarpa</name>
    <dbReference type="NCBI Taxonomy" id="2016321"/>
    <lineage>
        <taxon>Eukaryota</taxon>
        <taxon>Fungi</taxon>
        <taxon>Dikarya</taxon>
        <taxon>Ascomycota</taxon>
        <taxon>Pezizomycotina</taxon>
        <taxon>Dothideomycetes</taxon>
        <taxon>Dothideomycetes incertae sedis</taxon>
        <taxon>Botryosphaeriales</taxon>
        <taxon>Phyllostictaceae</taxon>
        <taxon>Phyllosticta</taxon>
    </lineage>
</organism>
<proteinExistence type="predicted"/>
<dbReference type="InterPro" id="IPR027417">
    <property type="entry name" value="P-loop_NTPase"/>
</dbReference>
<feature type="compositionally biased region" description="Basic and acidic residues" evidence="2">
    <location>
        <begin position="835"/>
        <end position="846"/>
    </location>
</feature>
<feature type="region of interest" description="Disordered" evidence="2">
    <location>
        <begin position="799"/>
        <end position="846"/>
    </location>
</feature>
<evidence type="ECO:0000313" key="5">
    <source>
        <dbReference type="Proteomes" id="UP001367316"/>
    </source>
</evidence>
<accession>A0ABR1NG17</accession>
<feature type="compositionally biased region" description="Acidic residues" evidence="2">
    <location>
        <begin position="1011"/>
        <end position="1020"/>
    </location>
</feature>
<keyword evidence="1" id="KW-0677">Repeat</keyword>
<dbReference type="SUPFAM" id="SSF52540">
    <property type="entry name" value="P-loop containing nucleoside triphosphate hydrolases"/>
    <property type="match status" value="1"/>
</dbReference>
<dbReference type="Proteomes" id="UP001367316">
    <property type="component" value="Unassembled WGS sequence"/>
</dbReference>
<evidence type="ECO:0000256" key="2">
    <source>
        <dbReference type="SAM" id="MobiDB-lite"/>
    </source>
</evidence>
<feature type="compositionally biased region" description="Gly residues" evidence="2">
    <location>
        <begin position="880"/>
        <end position="890"/>
    </location>
</feature>
<reference evidence="4 5" key="1">
    <citation type="submission" date="2024-04" db="EMBL/GenBank/DDBJ databases">
        <title>Phyllosticta paracitricarpa is synonymous to the EU quarantine fungus P. citricarpa based on phylogenomic analyses.</title>
        <authorList>
            <consortium name="Lawrence Berkeley National Laboratory"/>
            <person name="Van ingen-buijs V.A."/>
            <person name="Van westerhoven A.C."/>
            <person name="Haridas S."/>
            <person name="Skiadas P."/>
            <person name="Martin F."/>
            <person name="Groenewald J.Z."/>
            <person name="Crous P.W."/>
            <person name="Seidl M.F."/>
        </authorList>
    </citation>
    <scope>NUCLEOTIDE SEQUENCE [LARGE SCALE GENOMIC DNA]</scope>
    <source>
        <strain evidence="4 5">CBS 141358</strain>
    </source>
</reference>
<dbReference type="InterPro" id="IPR056884">
    <property type="entry name" value="NPHP3-like_N"/>
</dbReference>
<dbReference type="EMBL" id="JBBPBF010000005">
    <property type="protein sequence ID" value="KAK7614120.1"/>
    <property type="molecule type" value="Genomic_DNA"/>
</dbReference>
<evidence type="ECO:0000259" key="3">
    <source>
        <dbReference type="Pfam" id="PF24883"/>
    </source>
</evidence>
<dbReference type="Pfam" id="PF24883">
    <property type="entry name" value="NPHP3_N"/>
    <property type="match status" value="1"/>
</dbReference>
<evidence type="ECO:0000313" key="4">
    <source>
        <dbReference type="EMBL" id="KAK7614120.1"/>
    </source>
</evidence>
<keyword evidence="5" id="KW-1185">Reference proteome</keyword>
<feature type="region of interest" description="Disordered" evidence="2">
    <location>
        <begin position="874"/>
        <end position="897"/>
    </location>
</feature>
<feature type="region of interest" description="Disordered" evidence="2">
    <location>
        <begin position="98"/>
        <end position="117"/>
    </location>
</feature>
<feature type="region of interest" description="Disordered" evidence="2">
    <location>
        <begin position="965"/>
        <end position="993"/>
    </location>
</feature>
<feature type="region of interest" description="Disordered" evidence="2">
    <location>
        <begin position="1005"/>
        <end position="1045"/>
    </location>
</feature>
<dbReference type="PANTHER" id="PTHR10039">
    <property type="entry name" value="AMELOGENIN"/>
    <property type="match status" value="1"/>
</dbReference>
<dbReference type="PANTHER" id="PTHR10039:SF5">
    <property type="entry name" value="NACHT DOMAIN-CONTAINING PROTEIN"/>
    <property type="match status" value="1"/>
</dbReference>